<gene>
    <name evidence="2" type="ORF">B0T21DRAFT_130085</name>
</gene>
<feature type="chain" id="PRO_5041388963" description="Secreted protein" evidence="1">
    <location>
        <begin position="20"/>
        <end position="96"/>
    </location>
</feature>
<keyword evidence="1" id="KW-0732">Signal</keyword>
<evidence type="ECO:0008006" key="4">
    <source>
        <dbReference type="Google" id="ProtNLM"/>
    </source>
</evidence>
<name>A0AA40K1H4_9PEZI</name>
<accession>A0AA40K1H4</accession>
<evidence type="ECO:0000313" key="3">
    <source>
        <dbReference type="Proteomes" id="UP001172159"/>
    </source>
</evidence>
<dbReference type="EMBL" id="JAUKTV010000003">
    <property type="protein sequence ID" value="KAK0742410.1"/>
    <property type="molecule type" value="Genomic_DNA"/>
</dbReference>
<comment type="caution">
    <text evidence="2">The sequence shown here is derived from an EMBL/GenBank/DDBJ whole genome shotgun (WGS) entry which is preliminary data.</text>
</comment>
<organism evidence="2 3">
    <name type="scientific">Apiosordaria backusii</name>
    <dbReference type="NCBI Taxonomy" id="314023"/>
    <lineage>
        <taxon>Eukaryota</taxon>
        <taxon>Fungi</taxon>
        <taxon>Dikarya</taxon>
        <taxon>Ascomycota</taxon>
        <taxon>Pezizomycotina</taxon>
        <taxon>Sordariomycetes</taxon>
        <taxon>Sordariomycetidae</taxon>
        <taxon>Sordariales</taxon>
        <taxon>Lasiosphaeriaceae</taxon>
        <taxon>Apiosordaria</taxon>
    </lineage>
</organism>
<protein>
    <recommendedName>
        <fullName evidence="4">Secreted protein</fullName>
    </recommendedName>
</protein>
<keyword evidence="3" id="KW-1185">Reference proteome</keyword>
<proteinExistence type="predicted"/>
<reference evidence="2" key="1">
    <citation type="submission" date="2023-06" db="EMBL/GenBank/DDBJ databases">
        <title>Genome-scale phylogeny and comparative genomics of the fungal order Sordariales.</title>
        <authorList>
            <consortium name="Lawrence Berkeley National Laboratory"/>
            <person name="Hensen N."/>
            <person name="Bonometti L."/>
            <person name="Westerberg I."/>
            <person name="Brannstrom I.O."/>
            <person name="Guillou S."/>
            <person name="Cros-Aarteil S."/>
            <person name="Calhoun S."/>
            <person name="Haridas S."/>
            <person name="Kuo A."/>
            <person name="Mondo S."/>
            <person name="Pangilinan J."/>
            <person name="Riley R."/>
            <person name="Labutti K."/>
            <person name="Andreopoulos B."/>
            <person name="Lipzen A."/>
            <person name="Chen C."/>
            <person name="Yanf M."/>
            <person name="Daum C."/>
            <person name="Ng V."/>
            <person name="Clum A."/>
            <person name="Steindorff A."/>
            <person name="Ohm R."/>
            <person name="Martin F."/>
            <person name="Silar P."/>
            <person name="Natvig D."/>
            <person name="Lalanne C."/>
            <person name="Gautier V."/>
            <person name="Ament-Velasquez S.L."/>
            <person name="Kruys A."/>
            <person name="Hutchinson M.I."/>
            <person name="Powell A.J."/>
            <person name="Barry K."/>
            <person name="Miller A.N."/>
            <person name="Grigoriev I.V."/>
            <person name="Debuchy R."/>
            <person name="Gladieux P."/>
            <person name="Thoren M.H."/>
            <person name="Johannesson H."/>
        </authorList>
    </citation>
    <scope>NUCLEOTIDE SEQUENCE</scope>
    <source>
        <strain evidence="2">CBS 540.89</strain>
    </source>
</reference>
<dbReference type="Proteomes" id="UP001172159">
    <property type="component" value="Unassembled WGS sequence"/>
</dbReference>
<dbReference type="AlphaFoldDB" id="A0AA40K1H4"/>
<evidence type="ECO:0000256" key="1">
    <source>
        <dbReference type="SAM" id="SignalP"/>
    </source>
</evidence>
<sequence length="96" mass="10897">MILRRVCVCLFNLILGSSANTQRPGEIRIPKYGNCLDNHHNLSTAQQAPVRDHHACVSRTHAAQLCPKRVSLSFESHLFANLPQFLSRAFHRFIAF</sequence>
<feature type="signal peptide" evidence="1">
    <location>
        <begin position="1"/>
        <end position="19"/>
    </location>
</feature>
<evidence type="ECO:0000313" key="2">
    <source>
        <dbReference type="EMBL" id="KAK0742410.1"/>
    </source>
</evidence>